<dbReference type="PRINTS" id="PR00154">
    <property type="entry name" value="AMPBINDING"/>
</dbReference>
<dbReference type="InterPro" id="IPR010060">
    <property type="entry name" value="NRPS_synth"/>
</dbReference>
<evidence type="ECO:0000256" key="3">
    <source>
        <dbReference type="ARBA" id="ARBA00022450"/>
    </source>
</evidence>
<proteinExistence type="predicted"/>
<dbReference type="InterPro" id="IPR025110">
    <property type="entry name" value="AMP-bd_C"/>
</dbReference>
<evidence type="ECO:0000256" key="6">
    <source>
        <dbReference type="ARBA" id="ARBA00022737"/>
    </source>
</evidence>
<dbReference type="GO" id="GO:0043041">
    <property type="term" value="P:amino acid activation for nonribosomal peptide biosynthetic process"/>
    <property type="evidence" value="ECO:0007669"/>
    <property type="project" value="TreeGrafter"/>
</dbReference>
<dbReference type="GO" id="GO:0031177">
    <property type="term" value="F:phosphopantetheine binding"/>
    <property type="evidence" value="ECO:0007669"/>
    <property type="project" value="InterPro"/>
</dbReference>
<dbReference type="Pfam" id="PF00550">
    <property type="entry name" value="PP-binding"/>
    <property type="match status" value="1"/>
</dbReference>
<dbReference type="InterPro" id="IPR009081">
    <property type="entry name" value="PP-bd_ACP"/>
</dbReference>
<reference evidence="8" key="1">
    <citation type="submission" date="2019-02" db="EMBL/GenBank/DDBJ databases">
        <authorList>
            <person name="Gruber-Vodicka R. H."/>
            <person name="Seah K. B. B."/>
        </authorList>
    </citation>
    <scope>NUCLEOTIDE SEQUENCE</scope>
    <source>
        <strain evidence="8">BECK_BZ106</strain>
    </source>
</reference>
<evidence type="ECO:0000256" key="2">
    <source>
        <dbReference type="ARBA" id="ARBA00004924"/>
    </source>
</evidence>
<dbReference type="Gene3D" id="3.30.559.10">
    <property type="entry name" value="Chloramphenicol acetyltransferase-like domain"/>
    <property type="match status" value="2"/>
</dbReference>
<keyword evidence="6" id="KW-0677">Repeat</keyword>
<keyword evidence="4" id="KW-0597">Phosphoprotein</keyword>
<dbReference type="FunFam" id="3.30.559.30:FF:000006">
    <property type="entry name" value="Yersiniabactin polyketide/non-ribosomal peptide synthetase"/>
    <property type="match status" value="1"/>
</dbReference>
<dbReference type="FunFam" id="1.10.1200.10:FF:000005">
    <property type="entry name" value="Nonribosomal peptide synthetase 1"/>
    <property type="match status" value="1"/>
</dbReference>
<dbReference type="Gene3D" id="1.10.1200.10">
    <property type="entry name" value="ACP-like"/>
    <property type="match status" value="1"/>
</dbReference>
<dbReference type="PROSITE" id="PS50075">
    <property type="entry name" value="CARRIER"/>
    <property type="match status" value="1"/>
</dbReference>
<dbReference type="Gene3D" id="3.30.300.30">
    <property type="match status" value="1"/>
</dbReference>
<dbReference type="Gene3D" id="3.40.50.980">
    <property type="match status" value="2"/>
</dbReference>
<dbReference type="FunFam" id="3.30.559.10:FF:000023">
    <property type="entry name" value="Non-ribosomal peptide synthetase"/>
    <property type="match status" value="1"/>
</dbReference>
<dbReference type="CDD" id="cd19534">
    <property type="entry name" value="E_NRPS"/>
    <property type="match status" value="1"/>
</dbReference>
<comment type="cofactor">
    <cofactor evidence="1">
        <name>pantetheine 4'-phosphate</name>
        <dbReference type="ChEBI" id="CHEBI:47942"/>
    </cofactor>
</comment>
<evidence type="ECO:0000256" key="1">
    <source>
        <dbReference type="ARBA" id="ARBA00001957"/>
    </source>
</evidence>
<dbReference type="InterPro" id="IPR000873">
    <property type="entry name" value="AMP-dep_synth/lig_dom"/>
</dbReference>
<keyword evidence="5" id="KW-0436">Ligase</keyword>
<dbReference type="InterPro" id="IPR006162">
    <property type="entry name" value="Ppantetheine_attach_site"/>
</dbReference>
<dbReference type="InterPro" id="IPR001242">
    <property type="entry name" value="Condensation_dom"/>
</dbReference>
<protein>
    <submittedName>
        <fullName evidence="8">Non-ribosomal peptide synthase domain TIGR01720/amino acid adenylation domain-containing protein</fullName>
    </submittedName>
</protein>
<sequence length="1613" mass="181251">MRQYRAGALGDACDFCEDYDTRRILITQGRKPKRCAFGFISKKLTSEPLMSNATKKKTNLSMEEKRALLARKLRTEVDSAKSPGVSGKERTTFVGEAWPPLTPDPDGRFLPFSLTDIQEAYLLGRVGGFELGGFSVHEYIEVDCPYDETQLIAFNQACQRLIERHDMLRAAIEPDGRLRVLEEVPAYVIPSTDLTDRPEEVVEITLAKIREEMSHEVIDTYTWPAFNIRATRIGQRLVRLHFSIDILMMDASSLSLLYKELFHLIRNPEVALPPLALTFRDYVLTRKKIRDTAHYKQARDYWFGHLDELPPAPELPLAVAPETLSAPRFSRRIYTLSAGVWRRLKDRGAKAGLTVSGILLAAFAEILTIWSKTPRFTINLTQFDRLSLHPQINDIVGDFTSLLLVQIDNTFAESFERRADRTQKQLWENLSHNAISAVEVLRELTRRRGGDYATMPVVFTSMLGLGSVEEDMLPSNWLGEFVYNITQTPQVWIDHQVFEYNGELIFNWDCVDELFPSGLLDEMFAAYCRLLELLSIDESAWQRGSLYELLLTEQLAKRAIVNDTAGAVSPALLHDFFIAQARERPDAPAVIAPGRTLTYGELLDLAKRTAHWLQRQGLQRNNVAPNTLVAVVMEKGWEQVVAVLGILMAGGAYLPIDAHLPAARRNDLLTDGEAHLALTQPRFSDLEWPDGIRRLVIADEELAQEEPVVGETATGPEDLAYVIYTSGSTGRPKGVMIDHRGAVNTILDINRRFTVTEKDRVLCLSALNFDLSVYDIFGVLAAGGVLVIPEEEGLRDPAHWRRLLVEHGITLWNTVPALKQMLMEYLESRAEPIPSGMRLVMMSGDWIPLDLPGRIRALWPAVAIIGLGGATEASIWSNFYPIEEFDPDWKSIPYGKPLANQFFQVLDGNLEPRPVWVPGDLYIGGIGLAKGYWNDPAKTAERFITHPDTHEQLYRTGDLGRYLPDGNLEFLGRSDFQVKIRGHRIELGEIEAVLTSHPAIREAVVTAVGEERNLQSLAAYVVPFDPGQFGDGIAEELKAHVGAGLPGYMVPATFTILDALPLTASGKVDRRALPDPDSAIDGDNYEPPCNADEQQLATIWSEVLKRPDIGIHDNFFDLGGDSILGIQIVARARGSGLGFSPRDIFQHQTIAELARIIQPIGEVSVEQGQVQGDVPLTPIQSWFFNGDGTEPWYFNQTELLEVSTDVEESVLEQALAVVLGHHDVFRLRYWLEEGAWRQGHVATVTPDERLPFYVESLSGLDELERRADHWQASLDLEHGPLTRLVLFRTEMDARLLWVIHHLIVDGLSWRILIEDLQNAYNAIKTGRTPQLPAKTSSFKLWSERLREWRGSDAFALEANWWRQLPQSNVPFPMDYPEGTNQVADTCYHTLTFDPDITRRLLIDSPSAYRTSVNDLLLAALLLALGDWTGRREHVIDLESHGRTDLFDDVDLSRTVGWFTALYTVALELPAGGDLGDVIKTIKEQLREVPFDGVGYGVLRQQGEELPQGQIVFNYWGQFDQTGQEDGFQFARETTGRSVSLTGSRDHLIDIIGITVHGRLSLTFGYGEKQYREATIQTLAEGYRNHLEALIGHCREHHGYTPSDFTLAGLVRTN</sequence>
<dbReference type="FunFam" id="3.40.50.980:FF:000001">
    <property type="entry name" value="Non-ribosomal peptide synthetase"/>
    <property type="match status" value="1"/>
</dbReference>
<dbReference type="Pfam" id="PF00668">
    <property type="entry name" value="Condensation"/>
    <property type="match status" value="2"/>
</dbReference>
<dbReference type="InterPro" id="IPR020459">
    <property type="entry name" value="AMP-binding"/>
</dbReference>
<dbReference type="PROSITE" id="PS00012">
    <property type="entry name" value="PHOSPHOPANTETHEINE"/>
    <property type="match status" value="1"/>
</dbReference>
<dbReference type="Pfam" id="PF13193">
    <property type="entry name" value="AMP-binding_C"/>
    <property type="match status" value="1"/>
</dbReference>
<name>A0A450SL80_9GAMM</name>
<dbReference type="CDD" id="cd12114">
    <property type="entry name" value="A_NRPS_TlmIV_like"/>
    <property type="match status" value="1"/>
</dbReference>
<dbReference type="NCBIfam" id="TIGR01733">
    <property type="entry name" value="AA-adenyl-dom"/>
    <property type="match status" value="1"/>
</dbReference>
<dbReference type="SUPFAM" id="SSF47336">
    <property type="entry name" value="ACP-like"/>
    <property type="match status" value="1"/>
</dbReference>
<dbReference type="Pfam" id="PF00501">
    <property type="entry name" value="AMP-binding"/>
    <property type="match status" value="1"/>
</dbReference>
<dbReference type="Gene3D" id="3.30.559.30">
    <property type="entry name" value="Nonribosomal peptide synthetase, condensation domain"/>
    <property type="match status" value="2"/>
</dbReference>
<organism evidence="8">
    <name type="scientific">Candidatus Kentrum sp. FW</name>
    <dbReference type="NCBI Taxonomy" id="2126338"/>
    <lineage>
        <taxon>Bacteria</taxon>
        <taxon>Pseudomonadati</taxon>
        <taxon>Pseudomonadota</taxon>
        <taxon>Gammaproteobacteria</taxon>
        <taxon>Candidatus Kentrum</taxon>
    </lineage>
</organism>
<accession>A0A450SL80</accession>
<dbReference type="PANTHER" id="PTHR45527:SF10">
    <property type="entry name" value="PYOCHELIN SYNTHASE PCHF"/>
    <property type="match status" value="1"/>
</dbReference>
<dbReference type="EMBL" id="CAADFD010000018">
    <property type="protein sequence ID" value="VFJ54358.1"/>
    <property type="molecule type" value="Genomic_DNA"/>
</dbReference>
<dbReference type="InterPro" id="IPR036736">
    <property type="entry name" value="ACP-like_sf"/>
</dbReference>
<dbReference type="InterPro" id="IPR023213">
    <property type="entry name" value="CAT-like_dom_sf"/>
</dbReference>
<dbReference type="Gene3D" id="2.30.38.10">
    <property type="entry name" value="Luciferase, Domain 3"/>
    <property type="match status" value="1"/>
</dbReference>
<dbReference type="PROSITE" id="PS00455">
    <property type="entry name" value="AMP_BINDING"/>
    <property type="match status" value="1"/>
</dbReference>
<evidence type="ECO:0000313" key="8">
    <source>
        <dbReference type="EMBL" id="VFJ54358.1"/>
    </source>
</evidence>
<keyword evidence="3" id="KW-0596">Phosphopantetheine</keyword>
<feature type="domain" description="Carrier" evidence="7">
    <location>
        <begin position="1087"/>
        <end position="1161"/>
    </location>
</feature>
<dbReference type="SUPFAM" id="SSF52777">
    <property type="entry name" value="CoA-dependent acyltransferases"/>
    <property type="match status" value="4"/>
</dbReference>
<evidence type="ECO:0000259" key="7">
    <source>
        <dbReference type="PROSITE" id="PS50075"/>
    </source>
</evidence>
<comment type="pathway">
    <text evidence="2">Siderophore biosynthesis.</text>
</comment>
<dbReference type="InterPro" id="IPR045851">
    <property type="entry name" value="AMP-bd_C_sf"/>
</dbReference>
<dbReference type="SMART" id="SM00823">
    <property type="entry name" value="PKS_PP"/>
    <property type="match status" value="1"/>
</dbReference>
<gene>
    <name evidence="8" type="ORF">BECKFW1821B_GA0114236_10184</name>
</gene>
<dbReference type="CDD" id="cd19535">
    <property type="entry name" value="Cyc_NRPS"/>
    <property type="match status" value="1"/>
</dbReference>
<dbReference type="GO" id="GO:0044550">
    <property type="term" value="P:secondary metabolite biosynthetic process"/>
    <property type="evidence" value="ECO:0007669"/>
    <property type="project" value="TreeGrafter"/>
</dbReference>
<dbReference type="SUPFAM" id="SSF56801">
    <property type="entry name" value="Acetyl-CoA synthetase-like"/>
    <property type="match status" value="1"/>
</dbReference>
<dbReference type="GO" id="GO:0005737">
    <property type="term" value="C:cytoplasm"/>
    <property type="evidence" value="ECO:0007669"/>
    <property type="project" value="TreeGrafter"/>
</dbReference>
<evidence type="ECO:0000256" key="5">
    <source>
        <dbReference type="ARBA" id="ARBA00022598"/>
    </source>
</evidence>
<dbReference type="PANTHER" id="PTHR45527">
    <property type="entry name" value="NONRIBOSOMAL PEPTIDE SYNTHETASE"/>
    <property type="match status" value="1"/>
</dbReference>
<dbReference type="InterPro" id="IPR057737">
    <property type="entry name" value="Condensation_MtbB-like"/>
</dbReference>
<dbReference type="InterPro" id="IPR020806">
    <property type="entry name" value="PKS_PP-bd"/>
</dbReference>
<evidence type="ECO:0000256" key="4">
    <source>
        <dbReference type="ARBA" id="ARBA00022553"/>
    </source>
</evidence>
<dbReference type="InterPro" id="IPR010071">
    <property type="entry name" value="AA_adenyl_dom"/>
</dbReference>
<dbReference type="GO" id="GO:0016874">
    <property type="term" value="F:ligase activity"/>
    <property type="evidence" value="ECO:0007669"/>
    <property type="project" value="UniProtKB-KW"/>
</dbReference>
<dbReference type="FunFam" id="3.40.50.12780:FF:000012">
    <property type="entry name" value="Non-ribosomal peptide synthetase"/>
    <property type="match status" value="1"/>
</dbReference>
<dbReference type="InterPro" id="IPR020845">
    <property type="entry name" value="AMP-binding_CS"/>
</dbReference>
<dbReference type="NCBIfam" id="TIGR01720">
    <property type="entry name" value="NRPS-para261"/>
    <property type="match status" value="1"/>
</dbReference>